<evidence type="ECO:0000313" key="1">
    <source>
        <dbReference type="EMBL" id="SLM46330.1"/>
    </source>
</evidence>
<proteinExistence type="predicted"/>
<protein>
    <submittedName>
        <fullName evidence="1">Uncharacterized protein</fullName>
    </submittedName>
</protein>
<keyword evidence="2" id="KW-1185">Reference proteome</keyword>
<gene>
    <name evidence="1" type="ORF">NSJP_0158</name>
</gene>
<evidence type="ECO:0000313" key="2">
    <source>
        <dbReference type="Proteomes" id="UP000192042"/>
    </source>
</evidence>
<dbReference type="STRING" id="1325564.NSJP_0158"/>
<name>A0A1W1HZZ6_9BACT</name>
<dbReference type="EMBL" id="LT828648">
    <property type="protein sequence ID" value="SLM46330.1"/>
    <property type="molecule type" value="Genomic_DNA"/>
</dbReference>
<dbReference type="AlphaFoldDB" id="A0A1W1HZZ6"/>
<dbReference type="Proteomes" id="UP000192042">
    <property type="component" value="Chromosome I"/>
</dbReference>
<reference evidence="1 2" key="1">
    <citation type="submission" date="2017-03" db="EMBL/GenBank/DDBJ databases">
        <authorList>
            <person name="Afonso C.L."/>
            <person name="Miller P.J."/>
            <person name="Scott M.A."/>
            <person name="Spackman E."/>
            <person name="Goraichik I."/>
            <person name="Dimitrov K.M."/>
            <person name="Suarez D.L."/>
            <person name="Swayne D.E."/>
        </authorList>
    </citation>
    <scope>NUCLEOTIDE SEQUENCE [LARGE SCALE GENOMIC DNA]</scope>
    <source>
        <strain evidence="1">Genome sequencing of Nitrospira japonica strain NJ11</strain>
    </source>
</reference>
<organism evidence="1 2">
    <name type="scientific">Nitrospira japonica</name>
    <dbReference type="NCBI Taxonomy" id="1325564"/>
    <lineage>
        <taxon>Bacteria</taxon>
        <taxon>Pseudomonadati</taxon>
        <taxon>Nitrospirota</taxon>
        <taxon>Nitrospiria</taxon>
        <taxon>Nitrospirales</taxon>
        <taxon>Nitrospiraceae</taxon>
        <taxon>Nitrospira</taxon>
    </lineage>
</organism>
<sequence>MKGVQEKETRHIDVALSGNFVGSQTQVATTFASSAAPSPGARVQDNVIIFIRRNPTWVRRFTSVGCPIRQLSSS</sequence>
<accession>A0A1W1HZZ6</accession>
<dbReference type="KEGG" id="nja:NSJP_0158"/>